<dbReference type="GO" id="GO:0004383">
    <property type="term" value="F:guanylate cyclase activity"/>
    <property type="evidence" value="ECO:0007669"/>
    <property type="project" value="UniProtKB-EC"/>
</dbReference>
<feature type="region of interest" description="Disordered" evidence="15">
    <location>
        <begin position="831"/>
        <end position="870"/>
    </location>
</feature>
<keyword evidence="12 14" id="KW-0141">cGMP biosynthesis</keyword>
<dbReference type="PROSITE" id="PS50011">
    <property type="entry name" value="PROTEIN_KINASE_DOM"/>
    <property type="match status" value="1"/>
</dbReference>
<dbReference type="GO" id="GO:0005524">
    <property type="term" value="F:ATP binding"/>
    <property type="evidence" value="ECO:0007669"/>
    <property type="project" value="InterPro"/>
</dbReference>
<dbReference type="InterPro" id="IPR018297">
    <property type="entry name" value="A/G_cyclase_CS"/>
</dbReference>
<dbReference type="GO" id="GO:0004016">
    <property type="term" value="F:adenylate cyclase activity"/>
    <property type="evidence" value="ECO:0007669"/>
    <property type="project" value="TreeGrafter"/>
</dbReference>
<comment type="caution">
    <text evidence="19">The sequence shown here is derived from an EMBL/GenBank/DDBJ whole genome shotgun (WGS) entry which is preliminary data.</text>
</comment>
<dbReference type="InterPro" id="IPR001054">
    <property type="entry name" value="A/G_cyclase"/>
</dbReference>
<dbReference type="PANTHER" id="PTHR11920:SF507">
    <property type="entry name" value="GUANYLATE CYCLASE"/>
    <property type="match status" value="1"/>
</dbReference>
<keyword evidence="9 19" id="KW-0675">Receptor</keyword>
<keyword evidence="7" id="KW-0342">GTP-binding</keyword>
<dbReference type="FunFam" id="3.30.70.1230:FF:000004">
    <property type="entry name" value="Guanylate cyclase"/>
    <property type="match status" value="1"/>
</dbReference>
<keyword evidence="3 16" id="KW-0812">Transmembrane</keyword>
<dbReference type="GO" id="GO:0005525">
    <property type="term" value="F:GTP binding"/>
    <property type="evidence" value="ECO:0007669"/>
    <property type="project" value="UniProtKB-KW"/>
</dbReference>
<evidence type="ECO:0000313" key="20">
    <source>
        <dbReference type="Proteomes" id="UP001174909"/>
    </source>
</evidence>
<comment type="catalytic activity">
    <reaction evidence="14">
        <text>GTP = 3',5'-cyclic GMP + diphosphate</text>
        <dbReference type="Rhea" id="RHEA:13665"/>
        <dbReference type="ChEBI" id="CHEBI:33019"/>
        <dbReference type="ChEBI" id="CHEBI:37565"/>
        <dbReference type="ChEBI" id="CHEBI:57746"/>
        <dbReference type="EC" id="4.6.1.2"/>
    </reaction>
</comment>
<evidence type="ECO:0000256" key="12">
    <source>
        <dbReference type="ARBA" id="ARBA00023293"/>
    </source>
</evidence>
<keyword evidence="6 16" id="KW-1133">Transmembrane helix</keyword>
<evidence type="ECO:0000256" key="3">
    <source>
        <dbReference type="ARBA" id="ARBA00022692"/>
    </source>
</evidence>
<feature type="compositionally biased region" description="Basic and acidic residues" evidence="15">
    <location>
        <begin position="842"/>
        <end position="851"/>
    </location>
</feature>
<evidence type="ECO:0000256" key="14">
    <source>
        <dbReference type="RuleBase" id="RU003431"/>
    </source>
</evidence>
<keyword evidence="8 16" id="KW-0472">Membrane</keyword>
<dbReference type="SUPFAM" id="SSF56112">
    <property type="entry name" value="Protein kinase-like (PK-like)"/>
    <property type="match status" value="1"/>
</dbReference>
<feature type="transmembrane region" description="Helical" evidence="16">
    <location>
        <begin position="87"/>
        <end position="119"/>
    </location>
</feature>
<dbReference type="SMART" id="SM00044">
    <property type="entry name" value="CYCc"/>
    <property type="match status" value="1"/>
</dbReference>
<dbReference type="GO" id="GO:0004672">
    <property type="term" value="F:protein kinase activity"/>
    <property type="evidence" value="ECO:0007669"/>
    <property type="project" value="InterPro"/>
</dbReference>
<sequence>MKTCVFPGKATTFSSLRLTAGPFGSYNASVVLYVVGINVLLYYAQVGNISIVLADYIDVRPTDCGDGECQGFEDCTNCPEDCCETEYALVAFAIFFGGILCITLIPAVSITISIAVCIWHRNRKRLKDESWIISYNDIATNPGKRAMSSLLSLNKRKGSPATSLASSLDLNAQQVFTEIGAYNGKTVAIRRVQITRSTITGYSGISSQVRKQVIEIRYLEHKNLCKFIGATLRDPPPNIAIISEYCSKGSLNDVLLNEDVPLSWNFRMSFAEDIARGMAFLHSHGIAHGRLTSSNCVIDDRWVTKVTDYGLPALRYSGEEDGEEAGEQLRNGIPKVYRAPEVRHLPLRKPSSSPPADVYSFAIILYEIATGMDPRSEISWQLDTNFKPKINQGQLNSTECPCSKEYLNLINKCWTFSPQTRPLFPRVKRELKQINPSNTSAIDNMMQLMEKYSKHLETLVKERTAELEVEKEKATDLLYRMIPQAVAEELKNGKMVNAEEFDGVTIFFSDIVGFTTLAGDSSPMQIVELLNNLYTEFDEVLDHFDVYKVETIGDAYMVVSGVPRPNGDQHAGEIARMALKLVACCETFTIPHKAGTRLQIRAGVHSGSVCAGIVGKKMPRYCLFGDTVNTASRMESNSKAMSIQCSDTTYKLLEKLGGFILESRGEISIKGKGTMNTWWLKGYTEPDIVILPPPREDTPTSPTSPTTKEPIRDAPRKFSSFGEKYTDTRASTSSLPRGLSSTTLDVYKRHQSLQTSSFSNLLSAEEGERLCKEKTATSKRSVTIPREISSSKSTTELPQTTQSTTLAHRLSVPQTTVSTFASGVRRVTQPNVETVGLGSSSRAREPGDRKVSRTSVTSREHPLQMTVAPS</sequence>
<dbReference type="PROSITE" id="PS50125">
    <property type="entry name" value="GUANYLATE_CYCLASE_2"/>
    <property type="match status" value="1"/>
</dbReference>
<evidence type="ECO:0000256" key="16">
    <source>
        <dbReference type="SAM" id="Phobius"/>
    </source>
</evidence>
<reference evidence="19" key="1">
    <citation type="submission" date="2023-03" db="EMBL/GenBank/DDBJ databases">
        <authorList>
            <person name="Steffen K."/>
            <person name="Cardenas P."/>
        </authorList>
    </citation>
    <scope>NUCLEOTIDE SEQUENCE</scope>
</reference>
<dbReference type="Proteomes" id="UP001174909">
    <property type="component" value="Unassembled WGS sequence"/>
</dbReference>
<comment type="similarity">
    <text evidence="13">Belongs to the adenylyl cyclase class-4/guanylyl cyclase family.</text>
</comment>
<dbReference type="GO" id="GO:0007168">
    <property type="term" value="P:receptor guanylyl cyclase signaling pathway"/>
    <property type="evidence" value="ECO:0007669"/>
    <property type="project" value="TreeGrafter"/>
</dbReference>
<evidence type="ECO:0000256" key="5">
    <source>
        <dbReference type="ARBA" id="ARBA00022741"/>
    </source>
</evidence>
<feature type="domain" description="Guanylate cyclase" evidence="18">
    <location>
        <begin position="505"/>
        <end position="635"/>
    </location>
</feature>
<feature type="compositionally biased region" description="Polar residues" evidence="15">
    <location>
        <begin position="728"/>
        <end position="739"/>
    </location>
</feature>
<evidence type="ECO:0000256" key="13">
    <source>
        <dbReference type="RuleBase" id="RU000405"/>
    </source>
</evidence>
<dbReference type="InterPro" id="IPR011009">
    <property type="entry name" value="Kinase-like_dom_sf"/>
</dbReference>
<dbReference type="EC" id="4.6.1.2" evidence="2 14"/>
<feature type="compositionally biased region" description="Polar residues" evidence="15">
    <location>
        <begin position="831"/>
        <end position="841"/>
    </location>
</feature>
<dbReference type="Gene3D" id="1.10.510.10">
    <property type="entry name" value="Transferase(Phosphotransferase) domain 1"/>
    <property type="match status" value="1"/>
</dbReference>
<evidence type="ECO:0000256" key="4">
    <source>
        <dbReference type="ARBA" id="ARBA00022729"/>
    </source>
</evidence>
<comment type="subcellular location">
    <subcellularLocation>
        <location evidence="1">Membrane</location>
        <topology evidence="1">Single-pass type I membrane protein</topology>
    </subcellularLocation>
</comment>
<dbReference type="GO" id="GO:0001653">
    <property type="term" value="F:peptide receptor activity"/>
    <property type="evidence" value="ECO:0007669"/>
    <property type="project" value="TreeGrafter"/>
</dbReference>
<protein>
    <recommendedName>
        <fullName evidence="2 14">Guanylate cyclase</fullName>
        <ecNumber evidence="2 14">4.6.1.2</ecNumber>
    </recommendedName>
</protein>
<evidence type="ECO:0000256" key="10">
    <source>
        <dbReference type="ARBA" id="ARBA00023180"/>
    </source>
</evidence>
<dbReference type="InterPro" id="IPR029787">
    <property type="entry name" value="Nucleotide_cyclase"/>
</dbReference>
<dbReference type="EMBL" id="CASHTH010001847">
    <property type="protein sequence ID" value="CAI8020765.1"/>
    <property type="molecule type" value="Genomic_DNA"/>
</dbReference>
<evidence type="ECO:0000256" key="15">
    <source>
        <dbReference type="SAM" id="MobiDB-lite"/>
    </source>
</evidence>
<evidence type="ECO:0000313" key="19">
    <source>
        <dbReference type="EMBL" id="CAI8020765.1"/>
    </source>
</evidence>
<evidence type="ECO:0000256" key="9">
    <source>
        <dbReference type="ARBA" id="ARBA00023170"/>
    </source>
</evidence>
<evidence type="ECO:0000259" key="18">
    <source>
        <dbReference type="PROSITE" id="PS50125"/>
    </source>
</evidence>
<dbReference type="Gene3D" id="3.30.70.1230">
    <property type="entry name" value="Nucleotide cyclase"/>
    <property type="match status" value="1"/>
</dbReference>
<feature type="compositionally biased region" description="Low complexity" evidence="15">
    <location>
        <begin position="699"/>
        <end position="708"/>
    </location>
</feature>
<evidence type="ECO:0000256" key="7">
    <source>
        <dbReference type="ARBA" id="ARBA00023134"/>
    </source>
</evidence>
<evidence type="ECO:0000256" key="6">
    <source>
        <dbReference type="ARBA" id="ARBA00022989"/>
    </source>
</evidence>
<dbReference type="PANTHER" id="PTHR11920">
    <property type="entry name" value="GUANYLYL CYCLASE"/>
    <property type="match status" value="1"/>
</dbReference>
<dbReference type="Pfam" id="PF07714">
    <property type="entry name" value="PK_Tyr_Ser-Thr"/>
    <property type="match status" value="1"/>
</dbReference>
<gene>
    <name evidence="19" type="ORF">GBAR_LOCUS12392</name>
</gene>
<feature type="region of interest" description="Disordered" evidence="15">
    <location>
        <begin position="772"/>
        <end position="805"/>
    </location>
</feature>
<evidence type="ECO:0000259" key="17">
    <source>
        <dbReference type="PROSITE" id="PS50011"/>
    </source>
</evidence>
<keyword evidence="20" id="KW-1185">Reference proteome</keyword>
<feature type="compositionally biased region" description="Low complexity" evidence="15">
    <location>
        <begin position="793"/>
        <end position="805"/>
    </location>
</feature>
<evidence type="ECO:0000256" key="1">
    <source>
        <dbReference type="ARBA" id="ARBA00004479"/>
    </source>
</evidence>
<proteinExistence type="inferred from homology"/>
<keyword evidence="4" id="KW-0732">Signal</keyword>
<dbReference type="GO" id="GO:0005886">
    <property type="term" value="C:plasma membrane"/>
    <property type="evidence" value="ECO:0007669"/>
    <property type="project" value="TreeGrafter"/>
</dbReference>
<accession>A0AA35RZR1</accession>
<evidence type="ECO:0000256" key="2">
    <source>
        <dbReference type="ARBA" id="ARBA00012202"/>
    </source>
</evidence>
<dbReference type="PROSITE" id="PS00452">
    <property type="entry name" value="GUANYLATE_CYCLASE_1"/>
    <property type="match status" value="1"/>
</dbReference>
<evidence type="ECO:0000256" key="8">
    <source>
        <dbReference type="ARBA" id="ARBA00023136"/>
    </source>
</evidence>
<dbReference type="CDD" id="cd07302">
    <property type="entry name" value="CHD"/>
    <property type="match status" value="1"/>
</dbReference>
<keyword evidence="5" id="KW-0547">Nucleotide-binding</keyword>
<feature type="region of interest" description="Disordered" evidence="15">
    <location>
        <begin position="690"/>
        <end position="739"/>
    </location>
</feature>
<dbReference type="Pfam" id="PF00211">
    <property type="entry name" value="Guanylate_cyc"/>
    <property type="match status" value="1"/>
</dbReference>
<evidence type="ECO:0000256" key="11">
    <source>
        <dbReference type="ARBA" id="ARBA00023239"/>
    </source>
</evidence>
<feature type="domain" description="Protein kinase" evidence="17">
    <location>
        <begin position="151"/>
        <end position="438"/>
    </location>
</feature>
<keyword evidence="11 13" id="KW-0456">Lyase</keyword>
<organism evidence="19 20">
    <name type="scientific">Geodia barretti</name>
    <name type="common">Barrett's horny sponge</name>
    <dbReference type="NCBI Taxonomy" id="519541"/>
    <lineage>
        <taxon>Eukaryota</taxon>
        <taxon>Metazoa</taxon>
        <taxon>Porifera</taxon>
        <taxon>Demospongiae</taxon>
        <taxon>Heteroscleromorpha</taxon>
        <taxon>Tetractinellida</taxon>
        <taxon>Astrophorina</taxon>
        <taxon>Geodiidae</taxon>
        <taxon>Geodia</taxon>
    </lineage>
</organism>
<dbReference type="InterPro" id="IPR001245">
    <property type="entry name" value="Ser-Thr/Tyr_kinase_cat_dom"/>
</dbReference>
<dbReference type="InterPro" id="IPR050401">
    <property type="entry name" value="Cyclic_nucleotide_synthase"/>
</dbReference>
<name>A0AA35RZR1_GEOBA</name>
<dbReference type="SUPFAM" id="SSF55073">
    <property type="entry name" value="Nucleotide cyclase"/>
    <property type="match status" value="1"/>
</dbReference>
<keyword evidence="10" id="KW-0325">Glycoprotein</keyword>
<dbReference type="InterPro" id="IPR000719">
    <property type="entry name" value="Prot_kinase_dom"/>
</dbReference>
<dbReference type="AlphaFoldDB" id="A0AA35RZR1"/>
<dbReference type="GO" id="GO:0035556">
    <property type="term" value="P:intracellular signal transduction"/>
    <property type="evidence" value="ECO:0007669"/>
    <property type="project" value="InterPro"/>
</dbReference>